<dbReference type="PROSITE" id="PS00216">
    <property type="entry name" value="SUGAR_TRANSPORT_1"/>
    <property type="match status" value="2"/>
</dbReference>
<dbReference type="InterPro" id="IPR020846">
    <property type="entry name" value="MFS_dom"/>
</dbReference>
<dbReference type="GeneID" id="6500099"/>
<dbReference type="GO" id="GO:0005886">
    <property type="term" value="C:plasma membrane"/>
    <property type="evidence" value="ECO:0007669"/>
    <property type="project" value="UniProtKB-SubCell"/>
</dbReference>
<evidence type="ECO:0000256" key="5">
    <source>
        <dbReference type="ARBA" id="ARBA00022692"/>
    </source>
</evidence>
<gene>
    <name evidence="10" type="primary">Dana\GF17314</name>
    <name evidence="10" type="synonym">dana_GLEANR_18581</name>
    <name evidence="10" type="ORF">GF17314</name>
</gene>
<keyword evidence="11" id="KW-1185">Reference proteome</keyword>
<evidence type="ECO:0000313" key="11">
    <source>
        <dbReference type="Proteomes" id="UP000007801"/>
    </source>
</evidence>
<dbReference type="eggNOG" id="KOG0254">
    <property type="taxonomic scope" value="Eukaryota"/>
</dbReference>
<feature type="transmembrane region" description="Helical" evidence="8">
    <location>
        <begin position="109"/>
        <end position="130"/>
    </location>
</feature>
<protein>
    <recommendedName>
        <fullName evidence="9">Major facilitator superfamily (MFS) profile domain-containing protein</fullName>
    </recommendedName>
</protein>
<dbReference type="InterPro" id="IPR036259">
    <property type="entry name" value="MFS_trans_sf"/>
</dbReference>
<dbReference type="STRING" id="7217.B3LYE8"/>
<evidence type="ECO:0000256" key="3">
    <source>
        <dbReference type="ARBA" id="ARBA00022475"/>
    </source>
</evidence>
<keyword evidence="7 8" id="KW-0472">Membrane</keyword>
<dbReference type="OrthoDB" id="6612291at2759"/>
<dbReference type="AlphaFoldDB" id="B3LYE8"/>
<dbReference type="InterPro" id="IPR050549">
    <property type="entry name" value="MFS_Trehalose_Transporter"/>
</dbReference>
<evidence type="ECO:0000256" key="8">
    <source>
        <dbReference type="SAM" id="Phobius"/>
    </source>
</evidence>
<dbReference type="FunFam" id="1.20.1250.20:FF:000218">
    <property type="entry name" value="facilitated trehalose transporter Tret1"/>
    <property type="match status" value="1"/>
</dbReference>
<dbReference type="PANTHER" id="PTHR48021">
    <property type="match status" value="1"/>
</dbReference>
<dbReference type="EMBL" id="CH902617">
    <property type="protein sequence ID" value="EDV41811.1"/>
    <property type="molecule type" value="Genomic_DNA"/>
</dbReference>
<dbReference type="InParanoid" id="B3LYE8"/>
<dbReference type="InterPro" id="IPR005829">
    <property type="entry name" value="Sugar_transporter_CS"/>
</dbReference>
<feature type="transmembrane region" description="Helical" evidence="8">
    <location>
        <begin position="167"/>
        <end position="187"/>
    </location>
</feature>
<keyword evidence="2" id="KW-0813">Transport</keyword>
<evidence type="ECO:0000256" key="7">
    <source>
        <dbReference type="ARBA" id="ARBA00023136"/>
    </source>
</evidence>
<dbReference type="Pfam" id="PF00083">
    <property type="entry name" value="Sugar_tr"/>
    <property type="match status" value="1"/>
</dbReference>
<feature type="domain" description="Major facilitator superfamily (MFS) profile" evidence="9">
    <location>
        <begin position="18"/>
        <end position="442"/>
    </location>
</feature>
<evidence type="ECO:0000256" key="2">
    <source>
        <dbReference type="ARBA" id="ARBA00022448"/>
    </source>
</evidence>
<feature type="transmembrane region" description="Helical" evidence="8">
    <location>
        <begin position="353"/>
        <end position="377"/>
    </location>
</feature>
<feature type="transmembrane region" description="Helical" evidence="8">
    <location>
        <begin position="53"/>
        <end position="72"/>
    </location>
</feature>
<dbReference type="KEGG" id="dan:6500099"/>
<feature type="transmembrane region" description="Helical" evidence="8">
    <location>
        <begin position="253"/>
        <end position="273"/>
    </location>
</feature>
<dbReference type="InterPro" id="IPR005828">
    <property type="entry name" value="MFS_sugar_transport-like"/>
</dbReference>
<comment type="subcellular location">
    <subcellularLocation>
        <location evidence="1">Cell membrane</location>
        <topology evidence="1">Multi-pass membrane protein</topology>
    </subcellularLocation>
</comment>
<feature type="transmembrane region" description="Helical" evidence="8">
    <location>
        <begin position="318"/>
        <end position="341"/>
    </location>
</feature>
<evidence type="ECO:0000259" key="9">
    <source>
        <dbReference type="PROSITE" id="PS50850"/>
    </source>
</evidence>
<sequence length="449" mass="49757">MSGWHRCRWQIIATLEMGIMMLAHGIILGWFSLMYVYLSSDDSPLDEKLTVHHGSWIGSILGIGSLFINLFMGFPLDHYGRKPIMYFLAVPHAIHWILIYFGTNVIYHYMARFLAGISGGAGIVVFPVFVAEISDTNIRGALGSSIILSISIGILLGYIFATFIEYKVLPCIALLLPIIYTILIIFLPETPLFLLRCGKTEKAEKSFYFYKSLSVEDPESKKEFKEFAEGLVFDGPVEKATVKDYCNREAWKAYGLISLLLFTHQMSGNFAILTYATTIFDNLNSKLDSNLCTIILGVAQLLGMILAVFVADRVGRRLLLLVSLGGMALGELTIAGLKFFASKEFLMENEWCGLATMCFISFFSSIGVAAVTVLIVVEILPIKIISVGTSMSMALLSILIFMTLKIYPMIIEDHGLGATMIMSATVCILSSIILGIFLPETSNKHFNKV</sequence>
<organism evidence="10 11">
    <name type="scientific">Drosophila ananassae</name>
    <name type="common">Fruit fly</name>
    <dbReference type="NCBI Taxonomy" id="7217"/>
    <lineage>
        <taxon>Eukaryota</taxon>
        <taxon>Metazoa</taxon>
        <taxon>Ecdysozoa</taxon>
        <taxon>Arthropoda</taxon>
        <taxon>Hexapoda</taxon>
        <taxon>Insecta</taxon>
        <taxon>Pterygota</taxon>
        <taxon>Neoptera</taxon>
        <taxon>Endopterygota</taxon>
        <taxon>Diptera</taxon>
        <taxon>Brachycera</taxon>
        <taxon>Muscomorpha</taxon>
        <taxon>Ephydroidea</taxon>
        <taxon>Drosophilidae</taxon>
        <taxon>Drosophila</taxon>
        <taxon>Sophophora</taxon>
    </lineage>
</organism>
<evidence type="ECO:0000313" key="10">
    <source>
        <dbReference type="EMBL" id="EDV41811.1"/>
    </source>
</evidence>
<dbReference type="Proteomes" id="UP000007801">
    <property type="component" value="Unassembled WGS sequence"/>
</dbReference>
<keyword evidence="3" id="KW-1003">Cell membrane</keyword>
<keyword evidence="6 8" id="KW-1133">Transmembrane helix</keyword>
<keyword evidence="5 8" id="KW-0812">Transmembrane</keyword>
<evidence type="ECO:0000256" key="6">
    <source>
        <dbReference type="ARBA" id="ARBA00022989"/>
    </source>
</evidence>
<dbReference type="GO" id="GO:0022857">
    <property type="term" value="F:transmembrane transporter activity"/>
    <property type="evidence" value="ECO:0007669"/>
    <property type="project" value="InterPro"/>
</dbReference>
<feature type="transmembrane region" description="Helical" evidence="8">
    <location>
        <begin position="293"/>
        <end position="311"/>
    </location>
</feature>
<evidence type="ECO:0000256" key="4">
    <source>
        <dbReference type="ARBA" id="ARBA00022597"/>
    </source>
</evidence>
<reference evidence="10 11" key="1">
    <citation type="journal article" date="2007" name="Nature">
        <title>Evolution of genes and genomes on the Drosophila phylogeny.</title>
        <authorList>
            <consortium name="Drosophila 12 Genomes Consortium"/>
            <person name="Clark A.G."/>
            <person name="Eisen M.B."/>
            <person name="Smith D.R."/>
            <person name="Bergman C.M."/>
            <person name="Oliver B."/>
            <person name="Markow T.A."/>
            <person name="Kaufman T.C."/>
            <person name="Kellis M."/>
            <person name="Gelbart W."/>
            <person name="Iyer V.N."/>
            <person name="Pollard D.A."/>
            <person name="Sackton T.B."/>
            <person name="Larracuente A.M."/>
            <person name="Singh N.D."/>
            <person name="Abad J.P."/>
            <person name="Abt D.N."/>
            <person name="Adryan B."/>
            <person name="Aguade M."/>
            <person name="Akashi H."/>
            <person name="Anderson W.W."/>
            <person name="Aquadro C.F."/>
            <person name="Ardell D.H."/>
            <person name="Arguello R."/>
            <person name="Artieri C.G."/>
            <person name="Barbash D.A."/>
            <person name="Barker D."/>
            <person name="Barsanti P."/>
            <person name="Batterham P."/>
            <person name="Batzoglou S."/>
            <person name="Begun D."/>
            <person name="Bhutkar A."/>
            <person name="Blanco E."/>
            <person name="Bosak S.A."/>
            <person name="Bradley R.K."/>
            <person name="Brand A.D."/>
            <person name="Brent M.R."/>
            <person name="Brooks A.N."/>
            <person name="Brown R.H."/>
            <person name="Butlin R.K."/>
            <person name="Caggese C."/>
            <person name="Calvi B.R."/>
            <person name="Bernardo de Carvalho A."/>
            <person name="Caspi A."/>
            <person name="Castrezana S."/>
            <person name="Celniker S.E."/>
            <person name="Chang J.L."/>
            <person name="Chapple C."/>
            <person name="Chatterji S."/>
            <person name="Chinwalla A."/>
            <person name="Civetta A."/>
            <person name="Clifton S.W."/>
            <person name="Comeron J.M."/>
            <person name="Costello J.C."/>
            <person name="Coyne J.A."/>
            <person name="Daub J."/>
            <person name="David R.G."/>
            <person name="Delcher A.L."/>
            <person name="Delehaunty K."/>
            <person name="Do C.B."/>
            <person name="Ebling H."/>
            <person name="Edwards K."/>
            <person name="Eickbush T."/>
            <person name="Evans J.D."/>
            <person name="Filipski A."/>
            <person name="Findeiss S."/>
            <person name="Freyhult E."/>
            <person name="Fulton L."/>
            <person name="Fulton R."/>
            <person name="Garcia A.C."/>
            <person name="Gardiner A."/>
            <person name="Garfield D.A."/>
            <person name="Garvin B.E."/>
            <person name="Gibson G."/>
            <person name="Gilbert D."/>
            <person name="Gnerre S."/>
            <person name="Godfrey J."/>
            <person name="Good R."/>
            <person name="Gotea V."/>
            <person name="Gravely B."/>
            <person name="Greenberg A.J."/>
            <person name="Griffiths-Jones S."/>
            <person name="Gross S."/>
            <person name="Guigo R."/>
            <person name="Gustafson E.A."/>
            <person name="Haerty W."/>
            <person name="Hahn M.W."/>
            <person name="Halligan D.L."/>
            <person name="Halpern A.L."/>
            <person name="Halter G.M."/>
            <person name="Han M.V."/>
            <person name="Heger A."/>
            <person name="Hillier L."/>
            <person name="Hinrichs A.S."/>
            <person name="Holmes I."/>
            <person name="Hoskins R.A."/>
            <person name="Hubisz M.J."/>
            <person name="Hultmark D."/>
            <person name="Huntley M.A."/>
            <person name="Jaffe D.B."/>
            <person name="Jagadeeshan S."/>
            <person name="Jeck W.R."/>
            <person name="Johnson J."/>
            <person name="Jones C.D."/>
            <person name="Jordan W.C."/>
            <person name="Karpen G.H."/>
            <person name="Kataoka E."/>
            <person name="Keightley P.D."/>
            <person name="Kheradpour P."/>
            <person name="Kirkness E.F."/>
            <person name="Koerich L.B."/>
            <person name="Kristiansen K."/>
            <person name="Kudrna D."/>
            <person name="Kulathinal R.J."/>
            <person name="Kumar S."/>
            <person name="Kwok R."/>
            <person name="Lander E."/>
            <person name="Langley C.H."/>
            <person name="Lapoint R."/>
            <person name="Lazzaro B.P."/>
            <person name="Lee S.J."/>
            <person name="Levesque L."/>
            <person name="Li R."/>
            <person name="Lin C.F."/>
            <person name="Lin M.F."/>
            <person name="Lindblad-Toh K."/>
            <person name="Llopart A."/>
            <person name="Long M."/>
            <person name="Low L."/>
            <person name="Lozovsky E."/>
            <person name="Lu J."/>
            <person name="Luo M."/>
            <person name="Machado C.A."/>
            <person name="Makalowski W."/>
            <person name="Marzo M."/>
            <person name="Matsuda M."/>
            <person name="Matzkin L."/>
            <person name="McAllister B."/>
            <person name="McBride C.S."/>
            <person name="McKernan B."/>
            <person name="McKernan K."/>
            <person name="Mendez-Lago M."/>
            <person name="Minx P."/>
            <person name="Mollenhauer M.U."/>
            <person name="Montooth K."/>
            <person name="Mount S.M."/>
            <person name="Mu X."/>
            <person name="Myers E."/>
            <person name="Negre B."/>
            <person name="Newfeld S."/>
            <person name="Nielsen R."/>
            <person name="Noor M.A."/>
            <person name="O'Grady P."/>
            <person name="Pachter L."/>
            <person name="Papaceit M."/>
            <person name="Parisi M.J."/>
            <person name="Parisi M."/>
            <person name="Parts L."/>
            <person name="Pedersen J.S."/>
            <person name="Pesole G."/>
            <person name="Phillippy A.M."/>
            <person name="Ponting C.P."/>
            <person name="Pop M."/>
            <person name="Porcelli D."/>
            <person name="Powell J.R."/>
            <person name="Prohaska S."/>
            <person name="Pruitt K."/>
            <person name="Puig M."/>
            <person name="Quesneville H."/>
            <person name="Ram K.R."/>
            <person name="Rand D."/>
            <person name="Rasmussen M.D."/>
            <person name="Reed L.K."/>
            <person name="Reenan R."/>
            <person name="Reily A."/>
            <person name="Remington K.A."/>
            <person name="Rieger T.T."/>
            <person name="Ritchie M.G."/>
            <person name="Robin C."/>
            <person name="Rogers Y.H."/>
            <person name="Rohde C."/>
            <person name="Rozas J."/>
            <person name="Rubenfield M.J."/>
            <person name="Ruiz A."/>
            <person name="Russo S."/>
            <person name="Salzberg S.L."/>
            <person name="Sanchez-Gracia A."/>
            <person name="Saranga D.J."/>
            <person name="Sato H."/>
            <person name="Schaeffer S.W."/>
            <person name="Schatz M.C."/>
            <person name="Schlenke T."/>
            <person name="Schwartz R."/>
            <person name="Segarra C."/>
            <person name="Singh R.S."/>
            <person name="Sirot L."/>
            <person name="Sirota M."/>
            <person name="Sisneros N.B."/>
            <person name="Smith C.D."/>
            <person name="Smith T.F."/>
            <person name="Spieth J."/>
            <person name="Stage D.E."/>
            <person name="Stark A."/>
            <person name="Stephan W."/>
            <person name="Strausberg R.L."/>
            <person name="Strempel S."/>
            <person name="Sturgill D."/>
            <person name="Sutton G."/>
            <person name="Sutton G.G."/>
            <person name="Tao W."/>
            <person name="Teichmann S."/>
            <person name="Tobari Y.N."/>
            <person name="Tomimura Y."/>
            <person name="Tsolas J.M."/>
            <person name="Valente V.L."/>
            <person name="Venter E."/>
            <person name="Venter J.C."/>
            <person name="Vicario S."/>
            <person name="Vieira F.G."/>
            <person name="Vilella A.J."/>
            <person name="Villasante A."/>
            <person name="Walenz B."/>
            <person name="Wang J."/>
            <person name="Wasserman M."/>
            <person name="Watts T."/>
            <person name="Wilson D."/>
            <person name="Wilson R.K."/>
            <person name="Wing R.A."/>
            <person name="Wolfner M.F."/>
            <person name="Wong A."/>
            <person name="Wong G.K."/>
            <person name="Wu C.I."/>
            <person name="Wu G."/>
            <person name="Yamamoto D."/>
            <person name="Yang H.P."/>
            <person name="Yang S.P."/>
            <person name="Yorke J.A."/>
            <person name="Yoshida K."/>
            <person name="Zdobnov E."/>
            <person name="Zhang P."/>
            <person name="Zhang Y."/>
            <person name="Zimin A.V."/>
            <person name="Baldwin J."/>
            <person name="Abdouelleil A."/>
            <person name="Abdulkadir J."/>
            <person name="Abebe A."/>
            <person name="Abera B."/>
            <person name="Abreu J."/>
            <person name="Acer S.C."/>
            <person name="Aftuck L."/>
            <person name="Alexander A."/>
            <person name="An P."/>
            <person name="Anderson E."/>
            <person name="Anderson S."/>
            <person name="Arachi H."/>
            <person name="Azer M."/>
            <person name="Bachantsang P."/>
            <person name="Barry A."/>
            <person name="Bayul T."/>
            <person name="Berlin A."/>
            <person name="Bessette D."/>
            <person name="Bloom T."/>
            <person name="Blye J."/>
            <person name="Boguslavskiy L."/>
            <person name="Bonnet C."/>
            <person name="Boukhgalter B."/>
            <person name="Bourzgui I."/>
            <person name="Brown A."/>
            <person name="Cahill P."/>
            <person name="Channer S."/>
            <person name="Cheshatsang Y."/>
            <person name="Chuda L."/>
            <person name="Citroen M."/>
            <person name="Collymore A."/>
            <person name="Cooke P."/>
            <person name="Costello M."/>
            <person name="D'Aco K."/>
            <person name="Daza R."/>
            <person name="De Haan G."/>
            <person name="DeGray S."/>
            <person name="DeMaso C."/>
            <person name="Dhargay N."/>
            <person name="Dooley K."/>
            <person name="Dooley E."/>
            <person name="Doricent M."/>
            <person name="Dorje P."/>
            <person name="Dorjee K."/>
            <person name="Dupes A."/>
            <person name="Elong R."/>
            <person name="Falk J."/>
            <person name="Farina A."/>
            <person name="Faro S."/>
            <person name="Ferguson D."/>
            <person name="Fisher S."/>
            <person name="Foley C.D."/>
            <person name="Franke A."/>
            <person name="Friedrich D."/>
            <person name="Gadbois L."/>
            <person name="Gearin G."/>
            <person name="Gearin C.R."/>
            <person name="Giannoukos G."/>
            <person name="Goode T."/>
            <person name="Graham J."/>
            <person name="Grandbois E."/>
            <person name="Grewal S."/>
            <person name="Gyaltsen K."/>
            <person name="Hafez N."/>
            <person name="Hagos B."/>
            <person name="Hall J."/>
            <person name="Henson C."/>
            <person name="Hollinger A."/>
            <person name="Honan T."/>
            <person name="Huard M.D."/>
            <person name="Hughes L."/>
            <person name="Hurhula B."/>
            <person name="Husby M.E."/>
            <person name="Kamat A."/>
            <person name="Kanga B."/>
            <person name="Kashin S."/>
            <person name="Khazanovich D."/>
            <person name="Kisner P."/>
            <person name="Lance K."/>
            <person name="Lara M."/>
            <person name="Lee W."/>
            <person name="Lennon N."/>
            <person name="Letendre F."/>
            <person name="LeVine R."/>
            <person name="Lipovsky A."/>
            <person name="Liu X."/>
            <person name="Liu J."/>
            <person name="Liu S."/>
            <person name="Lokyitsang T."/>
            <person name="Lokyitsang Y."/>
            <person name="Lubonja R."/>
            <person name="Lui A."/>
            <person name="MacDonald P."/>
            <person name="Magnisalis V."/>
            <person name="Maru K."/>
            <person name="Matthews C."/>
            <person name="McCusker W."/>
            <person name="McDonough S."/>
            <person name="Mehta T."/>
            <person name="Meldrim J."/>
            <person name="Meneus L."/>
            <person name="Mihai O."/>
            <person name="Mihalev A."/>
            <person name="Mihova T."/>
            <person name="Mittelman R."/>
            <person name="Mlenga V."/>
            <person name="Montmayeur A."/>
            <person name="Mulrain L."/>
            <person name="Navidi A."/>
            <person name="Naylor J."/>
            <person name="Negash T."/>
            <person name="Nguyen T."/>
            <person name="Nguyen N."/>
            <person name="Nicol R."/>
            <person name="Norbu C."/>
            <person name="Norbu N."/>
            <person name="Novod N."/>
            <person name="O'Neill B."/>
            <person name="Osman S."/>
            <person name="Markiewicz E."/>
            <person name="Oyono O.L."/>
            <person name="Patti C."/>
            <person name="Phunkhang P."/>
            <person name="Pierre F."/>
            <person name="Priest M."/>
            <person name="Raghuraman S."/>
            <person name="Rege F."/>
            <person name="Reyes R."/>
            <person name="Rise C."/>
            <person name="Rogov P."/>
            <person name="Ross K."/>
            <person name="Ryan E."/>
            <person name="Settipalli S."/>
            <person name="Shea T."/>
            <person name="Sherpa N."/>
            <person name="Shi L."/>
            <person name="Shih D."/>
            <person name="Sparrow T."/>
            <person name="Spaulding J."/>
            <person name="Stalker J."/>
            <person name="Stange-Thomann N."/>
            <person name="Stavropoulos S."/>
            <person name="Stone C."/>
            <person name="Strader C."/>
            <person name="Tesfaye S."/>
            <person name="Thomson T."/>
            <person name="Thoulutsang Y."/>
            <person name="Thoulutsang D."/>
            <person name="Topham K."/>
            <person name="Topping I."/>
            <person name="Tsamla T."/>
            <person name="Vassiliev H."/>
            <person name="Vo A."/>
            <person name="Wangchuk T."/>
            <person name="Wangdi T."/>
            <person name="Weiand M."/>
            <person name="Wilkinson J."/>
            <person name="Wilson A."/>
            <person name="Yadav S."/>
            <person name="Young G."/>
            <person name="Yu Q."/>
            <person name="Zembek L."/>
            <person name="Zhong D."/>
            <person name="Zimmer A."/>
            <person name="Zwirko Z."/>
            <person name="Jaffe D.B."/>
            <person name="Alvarez P."/>
            <person name="Brockman W."/>
            <person name="Butler J."/>
            <person name="Chin C."/>
            <person name="Gnerre S."/>
            <person name="Grabherr M."/>
            <person name="Kleber M."/>
            <person name="Mauceli E."/>
            <person name="MacCallum I."/>
        </authorList>
    </citation>
    <scope>NUCLEOTIDE SEQUENCE [LARGE SCALE GENOMIC DNA]</scope>
    <source>
        <strain evidence="11">Tucson 14024-0371.13</strain>
    </source>
</reference>
<feature type="transmembrane region" description="Helical" evidence="8">
    <location>
        <begin position="12"/>
        <end position="33"/>
    </location>
</feature>
<dbReference type="PANTHER" id="PTHR48021:SF33">
    <property type="entry name" value="AT22075P-RELATED"/>
    <property type="match status" value="1"/>
</dbReference>
<dbReference type="OMA" id="FLMENEW"/>
<evidence type="ECO:0000256" key="1">
    <source>
        <dbReference type="ARBA" id="ARBA00004651"/>
    </source>
</evidence>
<feature type="transmembrane region" description="Helical" evidence="8">
    <location>
        <begin position="84"/>
        <end position="103"/>
    </location>
</feature>
<dbReference type="PROSITE" id="PS00217">
    <property type="entry name" value="SUGAR_TRANSPORT_2"/>
    <property type="match status" value="1"/>
</dbReference>
<dbReference type="PhylomeDB" id="B3LYE8"/>
<proteinExistence type="predicted"/>
<dbReference type="Gene3D" id="1.20.1250.20">
    <property type="entry name" value="MFS general substrate transporter like domains"/>
    <property type="match status" value="1"/>
</dbReference>
<dbReference type="SUPFAM" id="SSF103473">
    <property type="entry name" value="MFS general substrate transporter"/>
    <property type="match status" value="1"/>
</dbReference>
<name>B3LYE8_DROAN</name>
<keyword evidence="4" id="KW-0762">Sugar transport</keyword>
<feature type="transmembrane region" description="Helical" evidence="8">
    <location>
        <begin position="142"/>
        <end position="161"/>
    </location>
</feature>
<accession>B3LYE8</accession>
<dbReference type="PROSITE" id="PS50850">
    <property type="entry name" value="MFS"/>
    <property type="match status" value="1"/>
</dbReference>
<feature type="transmembrane region" description="Helical" evidence="8">
    <location>
        <begin position="384"/>
        <end position="404"/>
    </location>
</feature>
<dbReference type="HOGENOM" id="CLU_001265_30_5_1"/>
<feature type="transmembrane region" description="Helical" evidence="8">
    <location>
        <begin position="416"/>
        <end position="438"/>
    </location>
</feature>